<reference evidence="2 3" key="1">
    <citation type="submission" date="2020-08" db="EMBL/GenBank/DDBJ databases">
        <title>Sequencing the genomes of 1000 actinobacteria strains.</title>
        <authorList>
            <person name="Klenk H.-P."/>
        </authorList>
    </citation>
    <scope>NUCLEOTIDE SEQUENCE [LARGE SCALE GENOMIC DNA]</scope>
    <source>
        <strain evidence="2 3">DSM 44772</strain>
    </source>
</reference>
<proteinExistence type="predicted"/>
<evidence type="ECO:0000256" key="1">
    <source>
        <dbReference type="SAM" id="MobiDB-lite"/>
    </source>
</evidence>
<name>A0A7W7ICX8_9ACTN</name>
<evidence type="ECO:0000313" key="3">
    <source>
        <dbReference type="Proteomes" id="UP000549343"/>
    </source>
</evidence>
<accession>A0A7W7ICX8</accession>
<organism evidence="2 3">
    <name type="scientific">Actinomadura livida</name>
    <dbReference type="NCBI Taxonomy" id="79909"/>
    <lineage>
        <taxon>Bacteria</taxon>
        <taxon>Bacillati</taxon>
        <taxon>Actinomycetota</taxon>
        <taxon>Actinomycetes</taxon>
        <taxon>Streptosporangiales</taxon>
        <taxon>Thermomonosporaceae</taxon>
        <taxon>Actinomadura</taxon>
    </lineage>
</organism>
<feature type="region of interest" description="Disordered" evidence="1">
    <location>
        <begin position="1"/>
        <end position="24"/>
    </location>
</feature>
<feature type="region of interest" description="Disordered" evidence="1">
    <location>
        <begin position="56"/>
        <end position="79"/>
    </location>
</feature>
<sequence length="489" mass="52962">MQELRTGRQDGEAKPMGPQRPKRPISVFSSHIARCLLASLLLLTMASVVIPGAAAADAKPKAPASPEKRSTPTQPVTECFDETPKRHRICVRGWSGEAAARRAQQVRRRHPEMFRDATRESAAAVEPAACGFGSPWTFDPDPERFLSCGELWWELFAYETNDDGTVEITGSLNLNNRQWNGYGRTSTAWTHGLTIRVLEGRGTLATGSPVVITSLCGTAAGPNCRVADTARPASLTPGSVHSFEWTEEAVGLAPESAEGNVVGQENLGVRLASDDASGTPWEFDDNELWGRCDNALGGQPPGCVNPYATPTMLVERVRYGAAAEMIAWAQQNLEGAWGVEDGGRPLHRLTGPLSEDNREIMCGRLSGFVRDPVLDAALSTYNDQDTCDEFPFASTYESGPMEEDVNGDDKPYVTTGAQCAQVTAYQTASTGDLPTDFARVRVSGDPTGRELCIRGHIPGRLNSGVGGKYIATINEFRILDRDAFWLTVQ</sequence>
<comment type="caution">
    <text evidence="2">The sequence shown here is derived from an EMBL/GenBank/DDBJ whole genome shotgun (WGS) entry which is preliminary data.</text>
</comment>
<feature type="compositionally biased region" description="Basic and acidic residues" evidence="1">
    <location>
        <begin position="1"/>
        <end position="13"/>
    </location>
</feature>
<protein>
    <submittedName>
        <fullName evidence="2">Uncharacterized protein</fullName>
    </submittedName>
</protein>
<gene>
    <name evidence="2" type="ORF">F4557_003207</name>
</gene>
<dbReference type="RefSeq" id="WP_184883669.1">
    <property type="nucleotide sequence ID" value="NZ_BMRO01000006.1"/>
</dbReference>
<dbReference type="Proteomes" id="UP000549343">
    <property type="component" value="Unassembled WGS sequence"/>
</dbReference>
<dbReference type="AlphaFoldDB" id="A0A7W7ICX8"/>
<dbReference type="EMBL" id="JACHMV010000001">
    <property type="protein sequence ID" value="MBB4774789.1"/>
    <property type="molecule type" value="Genomic_DNA"/>
</dbReference>
<evidence type="ECO:0000313" key="2">
    <source>
        <dbReference type="EMBL" id="MBB4774789.1"/>
    </source>
</evidence>